<protein>
    <submittedName>
        <fullName evidence="4">Uncharacterized protein</fullName>
    </submittedName>
</protein>
<keyword evidence="5" id="KW-1185">Reference proteome</keyword>
<comment type="caution">
    <text evidence="4">The sequence shown here is derived from an EMBL/GenBank/DDBJ whole genome shotgun (WGS) entry which is preliminary data.</text>
</comment>
<feature type="compositionally biased region" description="Low complexity" evidence="1">
    <location>
        <begin position="59"/>
        <end position="75"/>
    </location>
</feature>
<evidence type="ECO:0000313" key="4">
    <source>
        <dbReference type="EMBL" id="CAK9056710.1"/>
    </source>
</evidence>
<dbReference type="EMBL" id="CAXAMN010020846">
    <property type="protein sequence ID" value="CAK9056667.1"/>
    <property type="molecule type" value="Genomic_DNA"/>
</dbReference>
<gene>
    <name evidence="3" type="ORF">CCMP2556_LOCUS28052</name>
    <name evidence="4" type="ORF">CCMP2556_LOCUS28059</name>
</gene>
<feature type="region of interest" description="Disordered" evidence="1">
    <location>
        <begin position="59"/>
        <end position="89"/>
    </location>
</feature>
<reference evidence="4 5" key="1">
    <citation type="submission" date="2024-02" db="EMBL/GenBank/DDBJ databases">
        <authorList>
            <person name="Chen Y."/>
            <person name="Shah S."/>
            <person name="Dougan E. K."/>
            <person name="Thang M."/>
            <person name="Chan C."/>
        </authorList>
    </citation>
    <scope>NUCLEOTIDE SEQUENCE [LARGE SCALE GENOMIC DNA]</scope>
</reference>
<sequence length="259" mass="27000">MHGRCGVAVLAMAAALACGFWPFRTTTITPLHKTNWSHQEALASSSLPHSVSNWSAWMDTSPETETTSDSASTSSGFPPEAAADSTVTRSATTSDALVTTSVLVTTSKAPVTSSKAPVTSFTGSSIVPASTSHDLAVAVAIVGGARSLLWNAVCKNIKERLVNGLAADGWRVDVFLFLSLRDDARPGRVARNYRPEQPLGAPRSVCSALSGHGWGSLGRPSRRSVGPAIAQHARGLQTCLSRGLPVGRAIDGAVLARNV</sequence>
<feature type="chain" id="PRO_5045029355" evidence="2">
    <location>
        <begin position="20"/>
        <end position="259"/>
    </location>
</feature>
<evidence type="ECO:0000313" key="3">
    <source>
        <dbReference type="EMBL" id="CAK9056667.1"/>
    </source>
</evidence>
<dbReference type="Proteomes" id="UP001642484">
    <property type="component" value="Unassembled WGS sequence"/>
</dbReference>
<evidence type="ECO:0000256" key="1">
    <source>
        <dbReference type="SAM" id="MobiDB-lite"/>
    </source>
</evidence>
<proteinExistence type="predicted"/>
<dbReference type="EMBL" id="CAXAMN010020868">
    <property type="protein sequence ID" value="CAK9056710.1"/>
    <property type="molecule type" value="Genomic_DNA"/>
</dbReference>
<accession>A0ABP0MYV0</accession>
<evidence type="ECO:0000313" key="5">
    <source>
        <dbReference type="Proteomes" id="UP001642484"/>
    </source>
</evidence>
<dbReference type="PROSITE" id="PS51257">
    <property type="entry name" value="PROKAR_LIPOPROTEIN"/>
    <property type="match status" value="1"/>
</dbReference>
<feature type="signal peptide" evidence="2">
    <location>
        <begin position="1"/>
        <end position="19"/>
    </location>
</feature>
<keyword evidence="2" id="KW-0732">Signal</keyword>
<name>A0ABP0MYV0_9DINO</name>
<organism evidence="4 5">
    <name type="scientific">Durusdinium trenchii</name>
    <dbReference type="NCBI Taxonomy" id="1381693"/>
    <lineage>
        <taxon>Eukaryota</taxon>
        <taxon>Sar</taxon>
        <taxon>Alveolata</taxon>
        <taxon>Dinophyceae</taxon>
        <taxon>Suessiales</taxon>
        <taxon>Symbiodiniaceae</taxon>
        <taxon>Durusdinium</taxon>
    </lineage>
</organism>
<evidence type="ECO:0000256" key="2">
    <source>
        <dbReference type="SAM" id="SignalP"/>
    </source>
</evidence>